<evidence type="ECO:0000313" key="2">
    <source>
        <dbReference type="Proteomes" id="UP001218208"/>
    </source>
</evidence>
<dbReference type="Proteomes" id="UP001218208">
    <property type="component" value="Unassembled WGS sequence"/>
</dbReference>
<evidence type="ECO:0000313" key="1">
    <source>
        <dbReference type="EMBL" id="EKT4091262.1"/>
    </source>
</evidence>
<name>A0AAI9BX62_STEMA</name>
<proteinExistence type="predicted"/>
<gene>
    <name evidence="1" type="ORF">QEG23_000742</name>
</gene>
<organism evidence="1 2">
    <name type="scientific">Stenotrophomonas maltophilia</name>
    <name type="common">Pseudomonas maltophilia</name>
    <name type="synonym">Xanthomonas maltophilia</name>
    <dbReference type="NCBI Taxonomy" id="40324"/>
    <lineage>
        <taxon>Bacteria</taxon>
        <taxon>Pseudomonadati</taxon>
        <taxon>Pseudomonadota</taxon>
        <taxon>Gammaproteobacteria</taxon>
        <taxon>Lysobacterales</taxon>
        <taxon>Lysobacteraceae</taxon>
        <taxon>Stenotrophomonas</taxon>
        <taxon>Stenotrophomonas maltophilia group</taxon>
    </lineage>
</organism>
<dbReference type="Gene3D" id="2.60.120.260">
    <property type="entry name" value="Galactose-binding domain-like"/>
    <property type="match status" value="3"/>
</dbReference>
<accession>A0AAI9BX62</accession>
<dbReference type="InterPro" id="IPR008979">
    <property type="entry name" value="Galactose-bd-like_sf"/>
</dbReference>
<sequence length="1879" mass="197549">MNRKVLLVEIGGQGLPAVTPVTRQPSNWVASAKPAVVVPPAEGVETKPAADSVTITWNASPLVGAVYVLWRAADAGGKPGEWKYVTKTSDTRYTYTEASGVVSWWKVTVQVNGVSSADSTPKAQAPVVPPTTADLVQLQGKVDQGLRDLALADAAEAQQRMADFQAAQAQILVESQKSAAAVGQVAKRAEDLATNLANEERARIQSVLNEKTERTADISAVNTKVQNGLDSMARSLAEVAAGSGTQFDSAGIWHFNAGLEGWTGVYGTPTIADGMLRPINTANNSGIQSPAPLNIDGAAYRFIKLRMRKVGNPAWMGLIRWITAADQEWNEAKSLSIPVPAFDTNGIAVLDVDRLPWNGPSPLRAIRLALTGAQTASAYIEYDWIAVGRPSPGASVAMVQQESEARTAALAAEAGQRNTLAVQMRGDYPGNDPAKLTGGLAYNEMRARVGADEALSQRQSAVEVRLPAGTGALASEAKVNSVEQASVTRDQAIGQRIDQVNATLPVIAAQGANMVLNGGWQSGRDVAWTYNHASLGVAATEGRAGGACLRVDGGTTVVRGATANGGVPIPVAPGKKYRYGCWYKTTADYNGSANNGKLRLATQDNALIGGATYFAANQGAWTYLGAVYAIPENTSITGLKLNINVDHTAGTLWVDDVAIEEVTEILGVADGLSSLSGTVTQQAGLINAQSGLISALRTDVDGKATNGALQALQSQVTLQGNTITSQGGALTSVQAAINNLGGDNRLRNSSFEVLLPNGVPQYWAPSSSSTDAANKTTRKLVDSVLPGSTKAWRWEMAGIPATAYAECYSSVYRIDPQQPVTVSCNVRGKPGARFFFQLGLKDAAGASVGWPGGPAAGAGMVVTEAWERKSYTFPASQILASATGATLYLRVYGDGSADQWIEVDNAQLQTGAAATGYAPSLEETAAQSNANAEANSALNTRVTNAEGQLLSQGTALTAVRAGIGNATVYEITANATITSQPTGGPRSSGTRNAAGAAVGGAARGLNVQAVNADSTLGPRQTFDTYGNGASACASFNDWYDNALAENQYFILFTSDHTGPLSNGVSADIAGTRDRLVDAGASRRNVEALDGIRMFVLIGRKRTGEAAGLQRLSPRPSTARADQWVELIVEFVNGRPQGSLDVSALERATQANAAANSSLEARTLANESSVTSLGQSLTNVNAKIEAIGGDNLLWNSSMEDAPVATAAPTGWNLERIRSDVGGTFSYVDSPLPGGGKAVRLDWKAINSRDWCGLNRAGPGAGYLRVAPLTDYVLSSWVRATQGTQLYVYVVWMDEAGTQGLGTITSPVVGATGNWQRIILPARSNATAARARVYVGRQFADVPGAYWLEIDNVQFQRGLVATEYAPSGAEAAAAVAANAAATAGLTSTVTQQGQQITALGQSVTGVQAEVKGKASASVVQTLEAKVNNQGSGGNLLINSTFPKYQRNGWGWGSNPGAAWVELGDPTPGNDSFHPPGIYGVGSTSGGTTSTQIVWWGTEYGIPVEAGQTYMASAWFNTHRCSCYIEISYWDKTGNWLAQWGSPETGHTGNSGLPLLSEMPRPSIKTVAPPRAALARFRIIVKPNGEAWPYFWMFRPMFSRVEPDATLPPPWNAGGSESSAKWGFALDVNGNVSGMEMEATGAKSELKILSKILRLISPGAPDGMEIQDGYLRVWRGNVQRIIGNGFGPDGLIDYFGPNVGAAGATKRNATVWMDVNGGAYWGGAIAAGVRRNAMQTTTTQTIGASIVVGPFSTSGRNKNVVVSYQRTVVRTNNRMDRQGFVAGGNRNACAVNVYRKLGSNAEQFWTSFEASGGVSITNESDGPDMAISFWSGSVTLNDSEGTQDRTYRAEIVGFSEQDVSHQTGSFTGLDITASLSIVSIEE</sequence>
<reference evidence="1" key="1">
    <citation type="submission" date="2022-07" db="EMBL/GenBank/DDBJ databases">
        <authorList>
            <consortium name="DAFM: The Division of Animal and Food Microbiology"/>
        </authorList>
    </citation>
    <scope>NUCLEOTIDE SEQUENCE</scope>
    <source>
        <strain evidence="1">19MO01SH01-2</strain>
    </source>
</reference>
<dbReference type="EMBL" id="ABLOJW010000003">
    <property type="protein sequence ID" value="EKT4091262.1"/>
    <property type="molecule type" value="Genomic_DNA"/>
</dbReference>
<comment type="caution">
    <text evidence="1">The sequence shown here is derived from an EMBL/GenBank/DDBJ whole genome shotgun (WGS) entry which is preliminary data.</text>
</comment>
<dbReference type="SUPFAM" id="SSF49785">
    <property type="entry name" value="Galactose-binding domain-like"/>
    <property type="match status" value="1"/>
</dbReference>
<protein>
    <submittedName>
        <fullName evidence="1">Uncharacterized protein</fullName>
    </submittedName>
</protein>